<name>A0A6L2J2T1_TANCI</name>
<sequence>MVKIRDCAGMHFFIFKCGREVTLARAKQSKKYGHCREKANKHTKTTCGSNPKYIAKLARIAAAEQVVRIAAAKQATRIDAAEQVTKTS</sequence>
<gene>
    <name evidence="1" type="ORF">Tci_003104</name>
</gene>
<proteinExistence type="predicted"/>
<protein>
    <submittedName>
        <fullName evidence="1">Uncharacterized protein</fullName>
    </submittedName>
</protein>
<reference evidence="1" key="1">
    <citation type="journal article" date="2019" name="Sci. Rep.">
        <title>Draft genome of Tanacetum cinerariifolium, the natural source of mosquito coil.</title>
        <authorList>
            <person name="Yamashiro T."/>
            <person name="Shiraishi A."/>
            <person name="Satake H."/>
            <person name="Nakayama K."/>
        </authorList>
    </citation>
    <scope>NUCLEOTIDE SEQUENCE</scope>
</reference>
<dbReference type="AlphaFoldDB" id="A0A6L2J2T1"/>
<accession>A0A6L2J2T1</accession>
<comment type="caution">
    <text evidence="1">The sequence shown here is derived from an EMBL/GenBank/DDBJ whole genome shotgun (WGS) entry which is preliminary data.</text>
</comment>
<organism evidence="1">
    <name type="scientific">Tanacetum cinerariifolium</name>
    <name type="common">Dalmatian daisy</name>
    <name type="synonym">Chrysanthemum cinerariifolium</name>
    <dbReference type="NCBI Taxonomy" id="118510"/>
    <lineage>
        <taxon>Eukaryota</taxon>
        <taxon>Viridiplantae</taxon>
        <taxon>Streptophyta</taxon>
        <taxon>Embryophyta</taxon>
        <taxon>Tracheophyta</taxon>
        <taxon>Spermatophyta</taxon>
        <taxon>Magnoliopsida</taxon>
        <taxon>eudicotyledons</taxon>
        <taxon>Gunneridae</taxon>
        <taxon>Pentapetalae</taxon>
        <taxon>asterids</taxon>
        <taxon>campanulids</taxon>
        <taxon>Asterales</taxon>
        <taxon>Asteraceae</taxon>
        <taxon>Asteroideae</taxon>
        <taxon>Anthemideae</taxon>
        <taxon>Anthemidinae</taxon>
        <taxon>Tanacetum</taxon>
    </lineage>
</organism>
<dbReference type="EMBL" id="BKCJ010000220">
    <property type="protein sequence ID" value="GEU31126.1"/>
    <property type="molecule type" value="Genomic_DNA"/>
</dbReference>
<evidence type="ECO:0000313" key="1">
    <source>
        <dbReference type="EMBL" id="GEU31126.1"/>
    </source>
</evidence>